<reference evidence="10 11" key="1">
    <citation type="submission" date="2021-03" db="EMBL/GenBank/DDBJ databases">
        <title>Paenibacillus artemisicola MWE-103 whole genome sequence.</title>
        <authorList>
            <person name="Ham Y.J."/>
        </authorList>
    </citation>
    <scope>NUCLEOTIDE SEQUENCE [LARGE SCALE GENOMIC DNA]</scope>
    <source>
        <strain evidence="10 11">MWE-103</strain>
    </source>
</reference>
<evidence type="ECO:0000256" key="2">
    <source>
        <dbReference type="ARBA" id="ARBA00007886"/>
    </source>
</evidence>
<evidence type="ECO:0000259" key="9">
    <source>
        <dbReference type="Pfam" id="PF25198"/>
    </source>
</evidence>
<dbReference type="EMBL" id="JAGGDJ010000002">
    <property type="protein sequence ID" value="MBO7743488.1"/>
    <property type="molecule type" value="Genomic_DNA"/>
</dbReference>
<dbReference type="InterPro" id="IPR008844">
    <property type="entry name" value="Spore_GerAC-like"/>
</dbReference>
<organism evidence="10 11">
    <name type="scientific">Paenibacillus artemisiicola</name>
    <dbReference type="NCBI Taxonomy" id="1172618"/>
    <lineage>
        <taxon>Bacteria</taxon>
        <taxon>Bacillati</taxon>
        <taxon>Bacillota</taxon>
        <taxon>Bacilli</taxon>
        <taxon>Bacillales</taxon>
        <taxon>Paenibacillaceae</taxon>
        <taxon>Paenibacillus</taxon>
    </lineage>
</organism>
<evidence type="ECO:0000259" key="8">
    <source>
        <dbReference type="Pfam" id="PF05504"/>
    </source>
</evidence>
<comment type="caution">
    <text evidence="10">The sequence shown here is derived from an EMBL/GenBank/DDBJ whole genome shotgun (WGS) entry which is preliminary data.</text>
</comment>
<keyword evidence="4" id="KW-0732">Signal</keyword>
<keyword evidence="3" id="KW-0309">Germination</keyword>
<dbReference type="Pfam" id="PF25198">
    <property type="entry name" value="Spore_GerAC_N"/>
    <property type="match status" value="1"/>
</dbReference>
<feature type="domain" description="Spore germination GerAC-like C-terminal" evidence="8">
    <location>
        <begin position="216"/>
        <end position="341"/>
    </location>
</feature>
<evidence type="ECO:0000256" key="1">
    <source>
        <dbReference type="ARBA" id="ARBA00004635"/>
    </source>
</evidence>
<comment type="subcellular location">
    <subcellularLocation>
        <location evidence="1">Membrane</location>
        <topology evidence="1">Lipid-anchor</topology>
    </subcellularLocation>
</comment>
<evidence type="ECO:0000256" key="3">
    <source>
        <dbReference type="ARBA" id="ARBA00022544"/>
    </source>
</evidence>
<name>A0ABS3W5C4_9BACL</name>
<sequence>MKQIWKAALAGCMLLFICGCWDVKNIQYFNFINMIGVDYVDGKYRIYAQINELSSMAKQEGGPAAPNPVVVGKGEGVSIELAMYDLRKESQMRTDWTQNKVFFFTDRLLEKGIFDIHDELMRTRDQRYTPWVFATNEDLAKVFSTKPITGTSPVNTMYFQPNLLYKQMQSSFKPVSYQSFVRSSSELYETSLLDHVGLSENWDKDGKPITLPIVNGLIALRNGKSQARFGREEVSGVKWLNEKTSRGILPLRGDKGTYYGTVTVKDNKLKKKPVYKNGKRTVELYLSLDAVLREQKLPLELKQANALIKKNIEDEITQTYENGKKRAVDIYSLNEVWYRKGLAVDNDIPGLQLHVNVKLMGTNMFELRERRSEDGHRN</sequence>
<keyword evidence="6" id="KW-0564">Palmitate</keyword>
<dbReference type="NCBIfam" id="TIGR02887">
    <property type="entry name" value="spore_ger_x_C"/>
    <property type="match status" value="1"/>
</dbReference>
<comment type="similarity">
    <text evidence="2">Belongs to the GerABKC lipoprotein family.</text>
</comment>
<dbReference type="PROSITE" id="PS51257">
    <property type="entry name" value="PROKAR_LIPOPROTEIN"/>
    <property type="match status" value="1"/>
</dbReference>
<keyword evidence="7" id="KW-0449">Lipoprotein</keyword>
<evidence type="ECO:0000256" key="6">
    <source>
        <dbReference type="ARBA" id="ARBA00023139"/>
    </source>
</evidence>
<keyword evidence="5" id="KW-0472">Membrane</keyword>
<feature type="domain" description="Spore germination protein N-terminal" evidence="9">
    <location>
        <begin position="22"/>
        <end position="186"/>
    </location>
</feature>
<accession>A0ABS3W5C4</accession>
<dbReference type="InterPro" id="IPR038501">
    <property type="entry name" value="Spore_GerAC_C_sf"/>
</dbReference>
<protein>
    <submittedName>
        <fullName evidence="10">Ger(X)C family spore germination protein</fullName>
    </submittedName>
</protein>
<dbReference type="InterPro" id="IPR046953">
    <property type="entry name" value="Spore_GerAC-like_C"/>
</dbReference>
<dbReference type="PANTHER" id="PTHR35789">
    <property type="entry name" value="SPORE GERMINATION PROTEIN B3"/>
    <property type="match status" value="1"/>
</dbReference>
<evidence type="ECO:0000256" key="7">
    <source>
        <dbReference type="ARBA" id="ARBA00023288"/>
    </source>
</evidence>
<gene>
    <name evidence="10" type="ORF">I8J29_04735</name>
</gene>
<evidence type="ECO:0000256" key="5">
    <source>
        <dbReference type="ARBA" id="ARBA00023136"/>
    </source>
</evidence>
<evidence type="ECO:0000313" key="11">
    <source>
        <dbReference type="Proteomes" id="UP000670947"/>
    </source>
</evidence>
<evidence type="ECO:0000256" key="4">
    <source>
        <dbReference type="ARBA" id="ARBA00022729"/>
    </source>
</evidence>
<dbReference type="PANTHER" id="PTHR35789:SF1">
    <property type="entry name" value="SPORE GERMINATION PROTEIN B3"/>
    <property type="match status" value="1"/>
</dbReference>
<keyword evidence="11" id="KW-1185">Reference proteome</keyword>
<dbReference type="InterPro" id="IPR057336">
    <property type="entry name" value="GerAC_N"/>
</dbReference>
<dbReference type="Pfam" id="PF05504">
    <property type="entry name" value="Spore_GerAC"/>
    <property type="match status" value="1"/>
</dbReference>
<proteinExistence type="inferred from homology"/>
<dbReference type="Proteomes" id="UP000670947">
    <property type="component" value="Unassembled WGS sequence"/>
</dbReference>
<evidence type="ECO:0000313" key="10">
    <source>
        <dbReference type="EMBL" id="MBO7743488.1"/>
    </source>
</evidence>
<dbReference type="RefSeq" id="WP_208846513.1">
    <property type="nucleotide sequence ID" value="NZ_JAGGDJ010000002.1"/>
</dbReference>
<dbReference type="Gene3D" id="3.30.300.210">
    <property type="entry name" value="Nutrient germinant receptor protein C, domain 3"/>
    <property type="match status" value="1"/>
</dbReference>